<dbReference type="Proteomes" id="UP000261812">
    <property type="component" value="Chromosome"/>
</dbReference>
<dbReference type="AlphaFoldDB" id="A0A7D6J4Q2"/>
<dbReference type="RefSeq" id="WP_181496674.1">
    <property type="nucleotide sequence ID" value="NZ_CP032152.1"/>
</dbReference>
<evidence type="ECO:0000256" key="3">
    <source>
        <dbReference type="ARBA" id="ARBA00020902"/>
    </source>
</evidence>
<evidence type="ECO:0000256" key="4">
    <source>
        <dbReference type="ARBA" id="ARBA00022516"/>
    </source>
</evidence>
<name>A0A7D6J4Q2_9CYAN</name>
<dbReference type="Pfam" id="PF02684">
    <property type="entry name" value="LpxB"/>
    <property type="match status" value="1"/>
</dbReference>
<evidence type="ECO:0000256" key="10">
    <source>
        <dbReference type="NCBIfam" id="TIGR00215"/>
    </source>
</evidence>
<dbReference type="PANTHER" id="PTHR30372">
    <property type="entry name" value="LIPID-A-DISACCHARIDE SYNTHASE"/>
    <property type="match status" value="1"/>
</dbReference>
<accession>A0A7D6J4Q2</accession>
<dbReference type="NCBIfam" id="TIGR00215">
    <property type="entry name" value="lpxB"/>
    <property type="match status" value="1"/>
</dbReference>
<evidence type="ECO:0000313" key="12">
    <source>
        <dbReference type="Proteomes" id="UP000261812"/>
    </source>
</evidence>
<protein>
    <recommendedName>
        <fullName evidence="3 10">Lipid-A-disaccharide synthase</fullName>
        <ecNumber evidence="2 10">2.4.1.182</ecNumber>
    </recommendedName>
</protein>
<comment type="function">
    <text evidence="1">Condensation of UDP-2,3-diacylglucosamine and 2,3-diacylglucosamine-1-phosphate to form lipid A disaccharide, a precursor of lipid A, a phosphorylated glycolipid that anchors the lipopolysaccharide to the outer membrane of the cell.</text>
</comment>
<evidence type="ECO:0000313" key="11">
    <source>
        <dbReference type="EMBL" id="QLL29975.1"/>
    </source>
</evidence>
<evidence type="ECO:0000256" key="9">
    <source>
        <dbReference type="ARBA" id="ARBA00048975"/>
    </source>
</evidence>
<sequence>MAHLFISTGEVSGDLQGALLVKALYRLAAERGIPLEISALGGDRMAAAGAKLLFNTGGIGSVGLLEALPLIKPTIALQLKARRYLRQHPPDLVVLIDYIGGNVAMGRFIRKHFSVPMVYYIAPQEWVWSHSLKTTRQIVALSDRLLAIFPEEASYYRRHGANVVWVGHPLLDRIAAAPSREVARQSLGIAADELAIALLPLSRKQEIQSLLPLILGAATNIAKAYPEARFWLPLSLRQYRPAIEAVLKQYPIPVTLGEDSLQVLAAADLAIAKSGTVNLETALLNVPQVVIYRVHPLSLWLYQRFLKFDLKFVSPPNLLVNREIVPELLQERATVANITAAALELLTHPEKRLAMQAGYAEMRAVMGAPGVVDRAATEILDLLINRKCAGSATLHE</sequence>
<dbReference type="Gene3D" id="3.40.50.2000">
    <property type="entry name" value="Glycogen Phosphorylase B"/>
    <property type="match status" value="2"/>
</dbReference>
<dbReference type="KEGG" id="tsq:D3A95_05760"/>
<comment type="catalytic activity">
    <reaction evidence="9">
        <text>a lipid X + a UDP-2-N,3-O-bis[(3R)-3-hydroxyacyl]-alpha-D-glucosamine = a lipid A disaccharide + UDP + H(+)</text>
        <dbReference type="Rhea" id="RHEA:67828"/>
        <dbReference type="ChEBI" id="CHEBI:15378"/>
        <dbReference type="ChEBI" id="CHEBI:58223"/>
        <dbReference type="ChEBI" id="CHEBI:137748"/>
        <dbReference type="ChEBI" id="CHEBI:176338"/>
        <dbReference type="ChEBI" id="CHEBI:176343"/>
        <dbReference type="EC" id="2.4.1.182"/>
    </reaction>
</comment>
<keyword evidence="8" id="KW-0443">Lipid metabolism</keyword>
<dbReference type="EC" id="2.4.1.182" evidence="2 10"/>
<reference evidence="12" key="1">
    <citation type="submission" date="2018-09" db="EMBL/GenBank/DDBJ databases">
        <title>Complete genome sequence of thermophilic cyanobacteria strain Thermosynechococcus elongatus PKUAC-SCTE542.</title>
        <authorList>
            <person name="Liang Y."/>
            <person name="Tang J."/>
            <person name="Daroch M."/>
        </authorList>
    </citation>
    <scope>NUCLEOTIDE SEQUENCE [LARGE SCALE GENOMIC DNA]</scope>
    <source>
        <strain evidence="12">E542</strain>
    </source>
</reference>
<gene>
    <name evidence="11" type="primary">lpxB</name>
    <name evidence="11" type="ORF">D3A95_05760</name>
</gene>
<dbReference type="EMBL" id="CP032152">
    <property type="protein sequence ID" value="QLL29975.1"/>
    <property type="molecule type" value="Genomic_DNA"/>
</dbReference>
<dbReference type="InterPro" id="IPR003835">
    <property type="entry name" value="Glyco_trans_19"/>
</dbReference>
<dbReference type="GO" id="GO:0016020">
    <property type="term" value="C:membrane"/>
    <property type="evidence" value="ECO:0007669"/>
    <property type="project" value="GOC"/>
</dbReference>
<evidence type="ECO:0000256" key="7">
    <source>
        <dbReference type="ARBA" id="ARBA00022679"/>
    </source>
</evidence>
<keyword evidence="4" id="KW-0444">Lipid biosynthesis</keyword>
<dbReference type="GO" id="GO:0008915">
    <property type="term" value="F:lipid-A-disaccharide synthase activity"/>
    <property type="evidence" value="ECO:0007669"/>
    <property type="project" value="UniProtKB-UniRule"/>
</dbReference>
<dbReference type="PANTHER" id="PTHR30372:SF4">
    <property type="entry name" value="LIPID-A-DISACCHARIDE SYNTHASE, MITOCHONDRIAL-RELATED"/>
    <property type="match status" value="1"/>
</dbReference>
<keyword evidence="7 11" id="KW-0808">Transferase</keyword>
<organism evidence="11 12">
    <name type="scientific">Thermosynechococcus sichuanensis E542</name>
    <dbReference type="NCBI Taxonomy" id="2016101"/>
    <lineage>
        <taxon>Bacteria</taxon>
        <taxon>Bacillati</taxon>
        <taxon>Cyanobacteriota</taxon>
        <taxon>Cyanophyceae</taxon>
        <taxon>Acaryochloridales</taxon>
        <taxon>Thermosynechococcaceae</taxon>
        <taxon>Thermosynechococcus</taxon>
        <taxon>Thermosynechococcus sichuanensis</taxon>
    </lineage>
</organism>
<keyword evidence="5" id="KW-0441">Lipid A biosynthesis</keyword>
<evidence type="ECO:0000256" key="8">
    <source>
        <dbReference type="ARBA" id="ARBA00023098"/>
    </source>
</evidence>
<dbReference type="GO" id="GO:0005543">
    <property type="term" value="F:phospholipid binding"/>
    <property type="evidence" value="ECO:0007669"/>
    <property type="project" value="TreeGrafter"/>
</dbReference>
<evidence type="ECO:0000256" key="1">
    <source>
        <dbReference type="ARBA" id="ARBA00002056"/>
    </source>
</evidence>
<dbReference type="GO" id="GO:0009245">
    <property type="term" value="P:lipid A biosynthetic process"/>
    <property type="evidence" value="ECO:0007669"/>
    <property type="project" value="UniProtKB-UniRule"/>
</dbReference>
<dbReference type="SUPFAM" id="SSF53756">
    <property type="entry name" value="UDP-Glycosyltransferase/glycogen phosphorylase"/>
    <property type="match status" value="1"/>
</dbReference>
<evidence type="ECO:0000256" key="5">
    <source>
        <dbReference type="ARBA" id="ARBA00022556"/>
    </source>
</evidence>
<proteinExistence type="predicted"/>
<keyword evidence="6 11" id="KW-0328">Glycosyltransferase</keyword>
<evidence type="ECO:0000256" key="6">
    <source>
        <dbReference type="ARBA" id="ARBA00022676"/>
    </source>
</evidence>
<evidence type="ECO:0000256" key="2">
    <source>
        <dbReference type="ARBA" id="ARBA00012687"/>
    </source>
</evidence>
<keyword evidence="12" id="KW-1185">Reference proteome</keyword>